<dbReference type="Proteomes" id="UP000800092">
    <property type="component" value="Unassembled WGS sequence"/>
</dbReference>
<gene>
    <name evidence="2" type="ORF">EV356DRAFT_376911</name>
</gene>
<dbReference type="AlphaFoldDB" id="A0A6A6GV34"/>
<feature type="transmembrane region" description="Helical" evidence="1">
    <location>
        <begin position="79"/>
        <end position="101"/>
    </location>
</feature>
<feature type="transmembrane region" description="Helical" evidence="1">
    <location>
        <begin position="37"/>
        <end position="58"/>
    </location>
</feature>
<dbReference type="EMBL" id="ML991859">
    <property type="protein sequence ID" value="KAF2229585.1"/>
    <property type="molecule type" value="Genomic_DNA"/>
</dbReference>
<keyword evidence="1" id="KW-0472">Membrane</keyword>
<feature type="transmembrane region" description="Helical" evidence="1">
    <location>
        <begin position="107"/>
        <end position="134"/>
    </location>
</feature>
<accession>A0A6A6GV34</accession>
<sequence>MFPPESFAQRLVRTLTFAIAIFLYFDLYYGLSLSHAAIFLVCCSLSYSLLSILLPFYTCKTCARDSVDAKADFMQGCTATIDLLFASAYGLMALLLCVHFHDSPVNTALFAWKVAGIAVSALQALLFAWLSLFWPSLELLSRLIERCIRCRYCEHTSHCQRCLEDPSRDYLNCPGDGTLLVEEGKLKLSDTE</sequence>
<feature type="transmembrane region" description="Helical" evidence="1">
    <location>
        <begin position="12"/>
        <end position="31"/>
    </location>
</feature>
<evidence type="ECO:0000256" key="1">
    <source>
        <dbReference type="SAM" id="Phobius"/>
    </source>
</evidence>
<name>A0A6A6GV34_VIRVR</name>
<reference evidence="2" key="1">
    <citation type="journal article" date="2020" name="Stud. Mycol.">
        <title>101 Dothideomycetes genomes: a test case for predicting lifestyles and emergence of pathogens.</title>
        <authorList>
            <person name="Haridas S."/>
            <person name="Albert R."/>
            <person name="Binder M."/>
            <person name="Bloem J."/>
            <person name="Labutti K."/>
            <person name="Salamov A."/>
            <person name="Andreopoulos B."/>
            <person name="Baker S."/>
            <person name="Barry K."/>
            <person name="Bills G."/>
            <person name="Bluhm B."/>
            <person name="Cannon C."/>
            <person name="Castanera R."/>
            <person name="Culley D."/>
            <person name="Daum C."/>
            <person name="Ezra D."/>
            <person name="Gonzalez J."/>
            <person name="Henrissat B."/>
            <person name="Kuo A."/>
            <person name="Liang C."/>
            <person name="Lipzen A."/>
            <person name="Lutzoni F."/>
            <person name="Magnuson J."/>
            <person name="Mondo S."/>
            <person name="Nolan M."/>
            <person name="Ohm R."/>
            <person name="Pangilinan J."/>
            <person name="Park H.-J."/>
            <person name="Ramirez L."/>
            <person name="Alfaro M."/>
            <person name="Sun H."/>
            <person name="Tritt A."/>
            <person name="Yoshinaga Y."/>
            <person name="Zwiers L.-H."/>
            <person name="Turgeon B."/>
            <person name="Goodwin S."/>
            <person name="Spatafora J."/>
            <person name="Crous P."/>
            <person name="Grigoriev I."/>
        </authorList>
    </citation>
    <scope>NUCLEOTIDE SEQUENCE</scope>
    <source>
        <strain evidence="2">Tuck. ex Michener</strain>
    </source>
</reference>
<evidence type="ECO:0000313" key="3">
    <source>
        <dbReference type="Proteomes" id="UP000800092"/>
    </source>
</evidence>
<protein>
    <submittedName>
        <fullName evidence="2">Uncharacterized protein</fullName>
    </submittedName>
</protein>
<keyword evidence="1" id="KW-1133">Transmembrane helix</keyword>
<proteinExistence type="predicted"/>
<keyword evidence="1" id="KW-0812">Transmembrane</keyword>
<evidence type="ECO:0000313" key="2">
    <source>
        <dbReference type="EMBL" id="KAF2229585.1"/>
    </source>
</evidence>
<organism evidence="2 3">
    <name type="scientific">Viridothelium virens</name>
    <name type="common">Speckled blister lichen</name>
    <name type="synonym">Trypethelium virens</name>
    <dbReference type="NCBI Taxonomy" id="1048519"/>
    <lineage>
        <taxon>Eukaryota</taxon>
        <taxon>Fungi</taxon>
        <taxon>Dikarya</taxon>
        <taxon>Ascomycota</taxon>
        <taxon>Pezizomycotina</taxon>
        <taxon>Dothideomycetes</taxon>
        <taxon>Dothideomycetes incertae sedis</taxon>
        <taxon>Trypetheliales</taxon>
        <taxon>Trypetheliaceae</taxon>
        <taxon>Viridothelium</taxon>
    </lineage>
</organism>
<keyword evidence="3" id="KW-1185">Reference proteome</keyword>